<dbReference type="EMBL" id="SPKJ01000104">
    <property type="protein sequence ID" value="MYZ49915.1"/>
    <property type="molecule type" value="Genomic_DNA"/>
</dbReference>
<accession>A0A964T8A8</accession>
<dbReference type="RefSeq" id="WP_161142251.1">
    <property type="nucleotide sequence ID" value="NZ_SPKJ01000104.1"/>
</dbReference>
<sequence>MAEESGRARAILGRSLAAYLKLVRRSTRFVFEPADAQDVVDGFAPVIVGSWHGQHLLVPLMRRSGQDFAVLVSRSADGDVNAAAAASMGLHVIRGSGGRNRLKSAQKGGSRGFLEMLTALRSGLNVALTADVPRGEARRCGPGIVALARHSGRPIVPVAVATRFAVTFDTWDKARLPLPLGRGAMVMGEPVFVAADSDEAAVDRARRHVEDALNRCQDRADELAGRG</sequence>
<comment type="caution">
    <text evidence="2">The sequence shown here is derived from an EMBL/GenBank/DDBJ whole genome shotgun (WGS) entry which is preliminary data.</text>
</comment>
<dbReference type="InterPro" id="IPR007172">
    <property type="entry name" value="DUF374"/>
</dbReference>
<organism evidence="2 3">
    <name type="scientific">Propylenella binzhouense</name>
    <dbReference type="NCBI Taxonomy" id="2555902"/>
    <lineage>
        <taxon>Bacteria</taxon>
        <taxon>Pseudomonadati</taxon>
        <taxon>Pseudomonadota</taxon>
        <taxon>Alphaproteobacteria</taxon>
        <taxon>Hyphomicrobiales</taxon>
        <taxon>Propylenellaceae</taxon>
        <taxon>Propylenella</taxon>
    </lineage>
</organism>
<dbReference type="CDD" id="cd07983">
    <property type="entry name" value="LPLAT_DUF374-like"/>
    <property type="match status" value="1"/>
</dbReference>
<proteinExistence type="predicted"/>
<gene>
    <name evidence="2" type="ORF">E4O86_19595</name>
</gene>
<dbReference type="AlphaFoldDB" id="A0A964T8A8"/>
<reference evidence="2" key="1">
    <citation type="submission" date="2019-03" db="EMBL/GenBank/DDBJ databases">
        <title>Afifella sp. nov., isolated from activated sludge.</title>
        <authorList>
            <person name="Li Q."/>
            <person name="Liu Y."/>
        </authorList>
    </citation>
    <scope>NUCLEOTIDE SEQUENCE</scope>
    <source>
        <strain evidence="2">L72</strain>
    </source>
</reference>
<evidence type="ECO:0000313" key="2">
    <source>
        <dbReference type="EMBL" id="MYZ49915.1"/>
    </source>
</evidence>
<keyword evidence="3" id="KW-1185">Reference proteome</keyword>
<evidence type="ECO:0000313" key="3">
    <source>
        <dbReference type="Proteomes" id="UP000773614"/>
    </source>
</evidence>
<feature type="domain" description="DUF374" evidence="1">
    <location>
        <begin position="63"/>
        <end position="135"/>
    </location>
</feature>
<dbReference type="Pfam" id="PF04028">
    <property type="entry name" value="DUF374"/>
    <property type="match status" value="1"/>
</dbReference>
<name>A0A964T8A8_9HYPH</name>
<dbReference type="Proteomes" id="UP000773614">
    <property type="component" value="Unassembled WGS sequence"/>
</dbReference>
<protein>
    <submittedName>
        <fullName evidence="2">DUF374 domain-containing protein</fullName>
    </submittedName>
</protein>
<dbReference type="OrthoDB" id="9810508at2"/>
<evidence type="ECO:0000259" key="1">
    <source>
        <dbReference type="Pfam" id="PF04028"/>
    </source>
</evidence>